<proteinExistence type="predicted"/>
<gene>
    <name evidence="3" type="ORF">PUN28_000015</name>
</gene>
<evidence type="ECO:0000256" key="2">
    <source>
        <dbReference type="SAM" id="Phobius"/>
    </source>
</evidence>
<reference evidence="3 4" key="1">
    <citation type="submission" date="2023-03" db="EMBL/GenBank/DDBJ databases">
        <title>High recombination rates correlate with genetic variation in Cardiocondyla obscurior ants.</title>
        <authorList>
            <person name="Errbii M."/>
        </authorList>
    </citation>
    <scope>NUCLEOTIDE SEQUENCE [LARGE SCALE GENOMIC DNA]</scope>
    <source>
        <strain evidence="3">Alpha-2009</strain>
        <tissue evidence="3">Whole body</tissue>
    </source>
</reference>
<dbReference type="Proteomes" id="UP001430953">
    <property type="component" value="Unassembled WGS sequence"/>
</dbReference>
<organism evidence="3 4">
    <name type="scientific">Cardiocondyla obscurior</name>
    <dbReference type="NCBI Taxonomy" id="286306"/>
    <lineage>
        <taxon>Eukaryota</taxon>
        <taxon>Metazoa</taxon>
        <taxon>Ecdysozoa</taxon>
        <taxon>Arthropoda</taxon>
        <taxon>Hexapoda</taxon>
        <taxon>Insecta</taxon>
        <taxon>Pterygota</taxon>
        <taxon>Neoptera</taxon>
        <taxon>Endopterygota</taxon>
        <taxon>Hymenoptera</taxon>
        <taxon>Apocrita</taxon>
        <taxon>Aculeata</taxon>
        <taxon>Formicoidea</taxon>
        <taxon>Formicidae</taxon>
        <taxon>Myrmicinae</taxon>
        <taxon>Cardiocondyla</taxon>
    </lineage>
</organism>
<dbReference type="AlphaFoldDB" id="A0AAW2GXB5"/>
<feature type="transmembrane region" description="Helical" evidence="2">
    <location>
        <begin position="42"/>
        <end position="63"/>
    </location>
</feature>
<keyword evidence="2" id="KW-0472">Membrane</keyword>
<keyword evidence="4" id="KW-1185">Reference proteome</keyword>
<evidence type="ECO:0000313" key="4">
    <source>
        <dbReference type="Proteomes" id="UP001430953"/>
    </source>
</evidence>
<feature type="region of interest" description="Disordered" evidence="1">
    <location>
        <begin position="1"/>
        <end position="30"/>
    </location>
</feature>
<comment type="caution">
    <text evidence="3">The sequence shown here is derived from an EMBL/GenBank/DDBJ whole genome shotgun (WGS) entry which is preliminary data.</text>
</comment>
<name>A0AAW2GXB5_9HYME</name>
<evidence type="ECO:0000256" key="1">
    <source>
        <dbReference type="SAM" id="MobiDB-lite"/>
    </source>
</evidence>
<accession>A0AAW2GXB5</accession>
<evidence type="ECO:0000313" key="3">
    <source>
        <dbReference type="EMBL" id="KAL0131947.1"/>
    </source>
</evidence>
<keyword evidence="2" id="KW-0812">Transmembrane</keyword>
<sequence>MANKRDSFSSQVPEKQSCSHSSESQDQLSLSRRPGVIIEFKFIFYLFIDLIKMLQNLYNLYLFQKKKL</sequence>
<protein>
    <submittedName>
        <fullName evidence="3">Uncharacterized protein</fullName>
    </submittedName>
</protein>
<dbReference type="EMBL" id="JADYXP020000001">
    <property type="protein sequence ID" value="KAL0131947.1"/>
    <property type="molecule type" value="Genomic_DNA"/>
</dbReference>
<feature type="compositionally biased region" description="Polar residues" evidence="1">
    <location>
        <begin position="8"/>
        <end position="30"/>
    </location>
</feature>
<keyword evidence="2" id="KW-1133">Transmembrane helix</keyword>